<sequence>MTDKPINLGRARKERARRAAKEKADENAVRFGRTKAQKEAEHAEAARAKARLDGHERDT</sequence>
<accession>A0ABW7I4I5</accession>
<name>A0ABW7I4I5_9RHOB</name>
<comment type="caution">
    <text evidence="2">The sequence shown here is derived from an EMBL/GenBank/DDBJ whole genome shotgun (WGS) entry which is preliminary data.</text>
</comment>
<organism evidence="2 3">
    <name type="scientific">Roseovarius aquimarinus</name>
    <dbReference type="NCBI Taxonomy" id="1229156"/>
    <lineage>
        <taxon>Bacteria</taxon>
        <taxon>Pseudomonadati</taxon>
        <taxon>Pseudomonadota</taxon>
        <taxon>Alphaproteobacteria</taxon>
        <taxon>Rhodobacterales</taxon>
        <taxon>Roseobacteraceae</taxon>
        <taxon>Roseovarius</taxon>
    </lineage>
</organism>
<protein>
    <submittedName>
        <fullName evidence="2">DUF4169 family protein</fullName>
    </submittedName>
</protein>
<feature type="compositionally biased region" description="Basic and acidic residues" evidence="1">
    <location>
        <begin position="36"/>
        <end position="59"/>
    </location>
</feature>
<gene>
    <name evidence="2" type="ORF">ACGRVM_04180</name>
</gene>
<dbReference type="RefSeq" id="WP_377168389.1">
    <property type="nucleotide sequence ID" value="NZ_JBHTJC010000001.1"/>
</dbReference>
<dbReference type="InterPro" id="IPR025227">
    <property type="entry name" value="DUF4169"/>
</dbReference>
<feature type="region of interest" description="Disordered" evidence="1">
    <location>
        <begin position="1"/>
        <end position="59"/>
    </location>
</feature>
<evidence type="ECO:0000313" key="3">
    <source>
        <dbReference type="Proteomes" id="UP001607157"/>
    </source>
</evidence>
<dbReference type="EMBL" id="JBIHMM010000001">
    <property type="protein sequence ID" value="MFH0253076.1"/>
    <property type="molecule type" value="Genomic_DNA"/>
</dbReference>
<feature type="compositionally biased region" description="Basic and acidic residues" evidence="1">
    <location>
        <begin position="17"/>
        <end position="28"/>
    </location>
</feature>
<proteinExistence type="predicted"/>
<reference evidence="2 3" key="1">
    <citation type="submission" date="2024-10" db="EMBL/GenBank/DDBJ databases">
        <authorList>
            <person name="Yang X.-N."/>
        </authorList>
    </citation>
    <scope>NUCLEOTIDE SEQUENCE [LARGE SCALE GENOMIC DNA]</scope>
    <source>
        <strain evidence="2 3">CAU 1059</strain>
    </source>
</reference>
<evidence type="ECO:0000256" key="1">
    <source>
        <dbReference type="SAM" id="MobiDB-lite"/>
    </source>
</evidence>
<evidence type="ECO:0000313" key="2">
    <source>
        <dbReference type="EMBL" id="MFH0253076.1"/>
    </source>
</evidence>
<keyword evidence="3" id="KW-1185">Reference proteome</keyword>
<dbReference type="Proteomes" id="UP001607157">
    <property type="component" value="Unassembled WGS sequence"/>
</dbReference>
<dbReference type="Pfam" id="PF13770">
    <property type="entry name" value="DUF4169"/>
    <property type="match status" value="1"/>
</dbReference>